<reference evidence="3" key="1">
    <citation type="submission" date="2016-09" db="EMBL/GenBank/DDBJ databases">
        <authorList>
            <person name="Varghese N."/>
            <person name="Submissions S."/>
        </authorList>
    </citation>
    <scope>NUCLEOTIDE SEQUENCE [LARGE SCALE GENOMIC DNA]</scope>
    <source>
        <strain evidence="3">ANC 4667</strain>
    </source>
</reference>
<dbReference type="EMBL" id="FMYO01000005">
    <property type="protein sequence ID" value="SDC33228.1"/>
    <property type="molecule type" value="Genomic_DNA"/>
</dbReference>
<dbReference type="AlphaFoldDB" id="A0A1G6KQW0"/>
<name>A0A1G6KQW0_9GAMM</name>
<feature type="signal peptide" evidence="1">
    <location>
        <begin position="1"/>
        <end position="25"/>
    </location>
</feature>
<gene>
    <name evidence="2" type="ORF">SAMN05421732_10599</name>
</gene>
<accession>A0A1G6KQW0</accession>
<proteinExistence type="predicted"/>
<evidence type="ECO:0000256" key="1">
    <source>
        <dbReference type="SAM" id="SignalP"/>
    </source>
</evidence>
<protein>
    <recommendedName>
        <fullName evidence="4">Entry exclusion lipoprotein TrbK</fullName>
    </recommendedName>
</protein>
<dbReference type="RefSeq" id="WP_092819792.1">
    <property type="nucleotide sequence ID" value="NZ_BAABKJ010000015.1"/>
</dbReference>
<evidence type="ECO:0000313" key="2">
    <source>
        <dbReference type="EMBL" id="SDC33228.1"/>
    </source>
</evidence>
<evidence type="ECO:0008006" key="4">
    <source>
        <dbReference type="Google" id="ProtNLM"/>
    </source>
</evidence>
<sequence>MKIQTFSLLAVLLLPILSACSSTDAKDRQAYIEQCMYPNPAIKTAVESEESCTCRYDSIREQYGKPFFTVPVTSEEDQRRLDFATGYTVGKCRG</sequence>
<organism evidence="2 3">
    <name type="scientific">Acinetobacter kookii</name>
    <dbReference type="NCBI Taxonomy" id="1226327"/>
    <lineage>
        <taxon>Bacteria</taxon>
        <taxon>Pseudomonadati</taxon>
        <taxon>Pseudomonadota</taxon>
        <taxon>Gammaproteobacteria</taxon>
        <taxon>Moraxellales</taxon>
        <taxon>Moraxellaceae</taxon>
        <taxon>Acinetobacter</taxon>
    </lineage>
</organism>
<feature type="chain" id="PRO_5017415913" description="Entry exclusion lipoprotein TrbK" evidence="1">
    <location>
        <begin position="26"/>
        <end position="94"/>
    </location>
</feature>
<dbReference type="OrthoDB" id="6693671at2"/>
<evidence type="ECO:0000313" key="3">
    <source>
        <dbReference type="Proteomes" id="UP000243468"/>
    </source>
</evidence>
<keyword evidence="3" id="KW-1185">Reference proteome</keyword>
<dbReference type="Proteomes" id="UP000243468">
    <property type="component" value="Unassembled WGS sequence"/>
</dbReference>
<dbReference type="PROSITE" id="PS51257">
    <property type="entry name" value="PROKAR_LIPOPROTEIN"/>
    <property type="match status" value="1"/>
</dbReference>
<dbReference type="STRING" id="1226327.SAMN05421732_10599"/>
<keyword evidence="1" id="KW-0732">Signal</keyword>